<gene>
    <name evidence="1" type="ORF">AArcSt2_14180</name>
</gene>
<keyword evidence="2" id="KW-1185">Reference proteome</keyword>
<dbReference type="RefSeq" id="WP_174655011.1">
    <property type="nucleotide sequence ID" value="NZ_JAKRVX010000007.1"/>
</dbReference>
<evidence type="ECO:0000313" key="1">
    <source>
        <dbReference type="EMBL" id="MCL9818087.1"/>
    </source>
</evidence>
<accession>A0AAE3FYW1</accession>
<dbReference type="AlphaFoldDB" id="A0AAE3FYW1"/>
<sequence length="72" mass="8252">MSGSQKTDWELLSADPDPIKDLGYQSDNWDIIRTEQRGMAHLVFLPSAEEEIEQEAFIITDENAVCDVHDMR</sequence>
<comment type="caution">
    <text evidence="1">The sequence shown here is derived from an EMBL/GenBank/DDBJ whole genome shotgun (WGS) entry which is preliminary data.</text>
</comment>
<reference evidence="1" key="1">
    <citation type="journal article" date="2022" name="Syst. Appl. Microbiol.">
        <title>Natronocalculus amylovorans gen. nov., sp. nov., and Natranaeroarchaeum aerophilus sp. nov., dominant culturable amylolytic natronoarchaea from hypersaline soda lakes in southwestern Siberia.</title>
        <authorList>
            <person name="Sorokin D.Y."/>
            <person name="Elcheninov A.G."/>
            <person name="Khizhniak T.V."/>
            <person name="Koenen M."/>
            <person name="Bale N.J."/>
            <person name="Damste J.S.S."/>
            <person name="Kublanov I.V."/>
        </authorList>
    </citation>
    <scope>NUCLEOTIDE SEQUENCE</scope>
    <source>
        <strain evidence="1">AArc-St2</strain>
    </source>
</reference>
<protein>
    <submittedName>
        <fullName evidence="1">Uncharacterized protein</fullName>
    </submittedName>
</protein>
<reference evidence="1" key="2">
    <citation type="submission" date="2022-02" db="EMBL/GenBank/DDBJ databases">
        <authorList>
            <person name="Elcheninov A.G."/>
            <person name="Sorokin D.Y."/>
            <person name="Kublanov I.V."/>
        </authorList>
    </citation>
    <scope>NUCLEOTIDE SEQUENCE</scope>
    <source>
        <strain evidence="1">AArc-St2</strain>
    </source>
</reference>
<organism evidence="1 2">
    <name type="scientific">Natronocalculus amylovorans</name>
    <dbReference type="NCBI Taxonomy" id="2917812"/>
    <lineage>
        <taxon>Archaea</taxon>
        <taxon>Methanobacteriati</taxon>
        <taxon>Methanobacteriota</taxon>
        <taxon>Stenosarchaea group</taxon>
        <taxon>Halobacteria</taxon>
        <taxon>Halobacteriales</taxon>
        <taxon>Haloferacaceae</taxon>
        <taxon>Natronocalculus</taxon>
    </lineage>
</organism>
<name>A0AAE3FYW1_9EURY</name>
<proteinExistence type="predicted"/>
<evidence type="ECO:0000313" key="2">
    <source>
        <dbReference type="Proteomes" id="UP001203207"/>
    </source>
</evidence>
<dbReference type="Proteomes" id="UP001203207">
    <property type="component" value="Unassembled WGS sequence"/>
</dbReference>
<dbReference type="EMBL" id="JAKRVX010000007">
    <property type="protein sequence ID" value="MCL9818087.1"/>
    <property type="molecule type" value="Genomic_DNA"/>
</dbReference>